<dbReference type="EMBL" id="JABTTY010000001">
    <property type="protein sequence ID" value="MBE7525365.1"/>
    <property type="molecule type" value="Genomic_DNA"/>
</dbReference>
<accession>A0A928TVW7</accession>
<organism evidence="1 2">
    <name type="scientific">candidate division WWE3 bacterium</name>
    <dbReference type="NCBI Taxonomy" id="2053526"/>
    <lineage>
        <taxon>Bacteria</taxon>
        <taxon>Katanobacteria</taxon>
    </lineage>
</organism>
<dbReference type="AlphaFoldDB" id="A0A928TVW7"/>
<name>A0A928TVW7_UNCKA</name>
<reference evidence="1" key="1">
    <citation type="submission" date="2020-05" db="EMBL/GenBank/DDBJ databases">
        <title>High-Quality Genomes of Partial-Nitritation/Anammox System by Hierarchical Clustering Based Hybrid Assembly.</title>
        <authorList>
            <person name="Liu L."/>
            <person name="Wang Y."/>
            <person name="Che Y."/>
            <person name="Chen Y."/>
            <person name="Xia Y."/>
            <person name="Luo R."/>
            <person name="Cheng S.H."/>
            <person name="Zheng C."/>
            <person name="Zhang T."/>
        </authorList>
    </citation>
    <scope>NUCLEOTIDE SEQUENCE</scope>
    <source>
        <strain evidence="1">H1_PAT1</strain>
    </source>
</reference>
<proteinExistence type="predicted"/>
<protein>
    <submittedName>
        <fullName evidence="1">Uncharacterized protein</fullName>
    </submittedName>
</protein>
<comment type="caution">
    <text evidence="1">The sequence shown here is derived from an EMBL/GenBank/DDBJ whole genome shotgun (WGS) entry which is preliminary data.</text>
</comment>
<evidence type="ECO:0000313" key="2">
    <source>
        <dbReference type="Proteomes" id="UP000710385"/>
    </source>
</evidence>
<sequence>MKPAITAGARECTKVRRFLQVRIARKKTPVPARNEFESFRRNAEGKTETVQLLAVNDDVDRIVGKNHSLLQQQCCFRTRRLRIGKKRKPVFFSLNGKRLDNDFQPAVRGICR</sequence>
<evidence type="ECO:0000313" key="1">
    <source>
        <dbReference type="EMBL" id="MBE7525365.1"/>
    </source>
</evidence>
<gene>
    <name evidence="1" type="ORF">HS096_03190</name>
</gene>
<dbReference type="Proteomes" id="UP000710385">
    <property type="component" value="Unassembled WGS sequence"/>
</dbReference>